<evidence type="ECO:0000313" key="1">
    <source>
        <dbReference type="EMBL" id="QQK88513.1"/>
    </source>
</evidence>
<reference evidence="1" key="1">
    <citation type="submission" date="2020-12" db="EMBL/GenBank/DDBJ databases">
        <authorList>
            <person name="Hu Z."/>
        </authorList>
    </citation>
    <scope>NUCLEOTIDE SEQUENCE</scope>
</reference>
<name>A0A7T6ZMA6_9CAUD</name>
<proteinExistence type="predicted"/>
<dbReference type="EMBL" id="MW423737">
    <property type="protein sequence ID" value="QQK88513.1"/>
    <property type="molecule type" value="Genomic_DNA"/>
</dbReference>
<protein>
    <submittedName>
        <fullName evidence="1">Uncharacterized protein</fullName>
    </submittedName>
</protein>
<accession>A0A7T6ZMA6</accession>
<sequence length="125" mass="13554">MSDDAFYNTIIEKVVPIIERFGTSYKVRSKGVYDPDTMETSEPTERTVKGVRANGFTASELGSDVGGMNRGGAFIIGHNSLLIEPSANILPTDEVEVDGQWQSCNRTEKVQPGNIVVLYVVTIGG</sequence>
<organism evidence="1">
    <name type="scientific">Vibrio phage PH669</name>
    <dbReference type="NCBI Taxonomy" id="2800823"/>
    <lineage>
        <taxon>Viruses</taxon>
        <taxon>Duplodnaviria</taxon>
        <taxon>Heunggongvirae</taxon>
        <taxon>Uroviricota</taxon>
        <taxon>Caudoviricetes</taxon>
        <taxon>Queuovirinae</taxon>
    </lineage>
</organism>